<keyword evidence="3" id="KW-1185">Reference proteome</keyword>
<feature type="compositionally biased region" description="Basic and acidic residues" evidence="1">
    <location>
        <begin position="98"/>
        <end position="108"/>
    </location>
</feature>
<comment type="caution">
    <text evidence="2">The sequence shown here is derived from an EMBL/GenBank/DDBJ whole genome shotgun (WGS) entry which is preliminary data.</text>
</comment>
<accession>A0AAW0GT46</accession>
<proteinExistence type="predicted"/>
<organism evidence="2 3">
    <name type="scientific">Cerrena zonata</name>
    <dbReference type="NCBI Taxonomy" id="2478898"/>
    <lineage>
        <taxon>Eukaryota</taxon>
        <taxon>Fungi</taxon>
        <taxon>Dikarya</taxon>
        <taxon>Basidiomycota</taxon>
        <taxon>Agaricomycotina</taxon>
        <taxon>Agaricomycetes</taxon>
        <taxon>Polyporales</taxon>
        <taxon>Cerrenaceae</taxon>
        <taxon>Cerrena</taxon>
    </lineage>
</organism>
<evidence type="ECO:0000313" key="3">
    <source>
        <dbReference type="Proteomes" id="UP001385951"/>
    </source>
</evidence>
<sequence>MSLRTAFASVNTRIVFASRSRAFHASPVAAKTATEKVKEVADQVNKTLGQKLAAGIEKGEELTEKTKETVGVAKEKTKETSEVVGQKANQAAAGARQGTEDFKKEVRK</sequence>
<dbReference type="EMBL" id="JASBNA010000002">
    <property type="protein sequence ID" value="KAK7694204.1"/>
    <property type="molecule type" value="Genomic_DNA"/>
</dbReference>
<evidence type="ECO:0000256" key="1">
    <source>
        <dbReference type="SAM" id="MobiDB-lite"/>
    </source>
</evidence>
<feature type="region of interest" description="Disordered" evidence="1">
    <location>
        <begin position="73"/>
        <end position="108"/>
    </location>
</feature>
<dbReference type="Proteomes" id="UP001385951">
    <property type="component" value="Unassembled WGS sequence"/>
</dbReference>
<evidence type="ECO:0000313" key="2">
    <source>
        <dbReference type="EMBL" id="KAK7694204.1"/>
    </source>
</evidence>
<dbReference type="AlphaFoldDB" id="A0AAW0GT46"/>
<reference evidence="2 3" key="1">
    <citation type="submission" date="2022-09" db="EMBL/GenBank/DDBJ databases">
        <authorList>
            <person name="Palmer J.M."/>
        </authorList>
    </citation>
    <scope>NUCLEOTIDE SEQUENCE [LARGE SCALE GENOMIC DNA]</scope>
    <source>
        <strain evidence="2 3">DSM 7382</strain>
    </source>
</reference>
<gene>
    <name evidence="2" type="ORF">QCA50_001384</name>
</gene>
<name>A0AAW0GT46_9APHY</name>
<protein>
    <submittedName>
        <fullName evidence="2">Uncharacterized protein</fullName>
    </submittedName>
</protein>